<feature type="non-terminal residue" evidence="1">
    <location>
        <position position="49"/>
    </location>
</feature>
<reference evidence="1" key="1">
    <citation type="submission" date="2018-05" db="EMBL/GenBank/DDBJ databases">
        <authorList>
            <person name="Lanie J.A."/>
            <person name="Ng W.-L."/>
            <person name="Kazmierczak K.M."/>
            <person name="Andrzejewski T.M."/>
            <person name="Davidsen T.M."/>
            <person name="Wayne K.J."/>
            <person name="Tettelin H."/>
            <person name="Glass J.I."/>
            <person name="Rusch D."/>
            <person name="Podicherti R."/>
            <person name="Tsui H.-C.T."/>
            <person name="Winkler M.E."/>
        </authorList>
    </citation>
    <scope>NUCLEOTIDE SEQUENCE</scope>
</reference>
<dbReference type="AlphaFoldDB" id="A0A382XU77"/>
<organism evidence="1">
    <name type="scientific">marine metagenome</name>
    <dbReference type="NCBI Taxonomy" id="408172"/>
    <lineage>
        <taxon>unclassified sequences</taxon>
        <taxon>metagenomes</taxon>
        <taxon>ecological metagenomes</taxon>
    </lineage>
</organism>
<evidence type="ECO:0000313" key="1">
    <source>
        <dbReference type="EMBL" id="SVD74041.1"/>
    </source>
</evidence>
<evidence type="ECO:0008006" key="2">
    <source>
        <dbReference type="Google" id="ProtNLM"/>
    </source>
</evidence>
<dbReference type="InterPro" id="IPR027417">
    <property type="entry name" value="P-loop_NTPase"/>
</dbReference>
<dbReference type="EMBL" id="UINC01170140">
    <property type="protein sequence ID" value="SVD74041.1"/>
    <property type="molecule type" value="Genomic_DNA"/>
</dbReference>
<protein>
    <recommendedName>
        <fullName evidence="2">UvrD-like helicase ATP-binding domain-containing protein</fullName>
    </recommendedName>
</protein>
<dbReference type="SUPFAM" id="SSF52540">
    <property type="entry name" value="P-loop containing nucleoside triphosphate hydrolases"/>
    <property type="match status" value="1"/>
</dbReference>
<name>A0A382XU77_9ZZZZ</name>
<proteinExistence type="predicted"/>
<accession>A0A382XU77</accession>
<gene>
    <name evidence="1" type="ORF">METZ01_LOCUS426895</name>
</gene>
<sequence length="49" mass="5474">MWELPDPEDLGDDQKKVIKLDFDQSHLVSGPPGSGKSVMAVYRTMALDR</sequence>